<evidence type="ECO:0000256" key="2">
    <source>
        <dbReference type="ARBA" id="ARBA00023125"/>
    </source>
</evidence>
<dbReference type="EMBL" id="JQBY01000002">
    <property type="protein sequence ID" value="KRN83460.1"/>
    <property type="molecule type" value="Genomic_DNA"/>
</dbReference>
<dbReference type="SMART" id="SM00347">
    <property type="entry name" value="HTH_MARR"/>
    <property type="match status" value="1"/>
</dbReference>
<dbReference type="OrthoDB" id="384891at2"/>
<dbReference type="InterPro" id="IPR036388">
    <property type="entry name" value="WH-like_DNA-bd_sf"/>
</dbReference>
<dbReference type="PATRIC" id="fig|319653.3.peg.902"/>
<dbReference type="GO" id="GO:0003700">
    <property type="term" value="F:DNA-binding transcription factor activity"/>
    <property type="evidence" value="ECO:0007669"/>
    <property type="project" value="InterPro"/>
</dbReference>
<dbReference type="STRING" id="319653.SAMN04487973_103110"/>
<dbReference type="GO" id="GO:0003677">
    <property type="term" value="F:DNA binding"/>
    <property type="evidence" value="ECO:0007669"/>
    <property type="project" value="UniProtKB-KW"/>
</dbReference>
<evidence type="ECO:0000313" key="6">
    <source>
        <dbReference type="Proteomes" id="UP000051749"/>
    </source>
</evidence>
<dbReference type="Pfam" id="PF12802">
    <property type="entry name" value="MarR_2"/>
    <property type="match status" value="1"/>
</dbReference>
<evidence type="ECO:0000256" key="3">
    <source>
        <dbReference type="ARBA" id="ARBA00023163"/>
    </source>
</evidence>
<dbReference type="PRINTS" id="PR00598">
    <property type="entry name" value="HTHMARR"/>
</dbReference>
<feature type="domain" description="HTH marR-type" evidence="4">
    <location>
        <begin position="8"/>
        <end position="142"/>
    </location>
</feature>
<dbReference type="SUPFAM" id="SSF46785">
    <property type="entry name" value="Winged helix' DNA-binding domain"/>
    <property type="match status" value="1"/>
</dbReference>
<keyword evidence="2" id="KW-0238">DNA-binding</keyword>
<reference evidence="5 6" key="1">
    <citation type="journal article" date="2015" name="Genome Announc.">
        <title>Expanding the biotechnology potential of lactobacilli through comparative genomics of 213 strains and associated genera.</title>
        <authorList>
            <person name="Sun Z."/>
            <person name="Harris H.M."/>
            <person name="McCann A."/>
            <person name="Guo C."/>
            <person name="Argimon S."/>
            <person name="Zhang W."/>
            <person name="Yang X."/>
            <person name="Jeffery I.B."/>
            <person name="Cooney J.C."/>
            <person name="Kagawa T.F."/>
            <person name="Liu W."/>
            <person name="Song Y."/>
            <person name="Salvetti E."/>
            <person name="Wrobel A."/>
            <person name="Rasinkangas P."/>
            <person name="Parkhill J."/>
            <person name="Rea M.C."/>
            <person name="O'Sullivan O."/>
            <person name="Ritari J."/>
            <person name="Douillard F.P."/>
            <person name="Paul Ross R."/>
            <person name="Yang R."/>
            <person name="Briner A.E."/>
            <person name="Felis G.E."/>
            <person name="de Vos W.M."/>
            <person name="Barrangou R."/>
            <person name="Klaenhammer T.R."/>
            <person name="Caufield P.W."/>
            <person name="Cui Y."/>
            <person name="Zhang H."/>
            <person name="O'Toole P.W."/>
        </authorList>
    </citation>
    <scope>NUCLEOTIDE SEQUENCE [LARGE SCALE GENOMIC DNA]</scope>
    <source>
        <strain evidence="5 6">DSM 22301</strain>
    </source>
</reference>
<keyword evidence="1" id="KW-0805">Transcription regulation</keyword>
<dbReference type="InterPro" id="IPR036390">
    <property type="entry name" value="WH_DNA-bd_sf"/>
</dbReference>
<evidence type="ECO:0000259" key="4">
    <source>
        <dbReference type="PROSITE" id="PS50995"/>
    </source>
</evidence>
<dbReference type="PROSITE" id="PS50995">
    <property type="entry name" value="HTH_MARR_2"/>
    <property type="match status" value="1"/>
</dbReference>
<dbReference type="PANTHER" id="PTHR42756:SF1">
    <property type="entry name" value="TRANSCRIPTIONAL REPRESSOR OF EMRAB OPERON"/>
    <property type="match status" value="1"/>
</dbReference>
<organism evidence="5 6">
    <name type="scientific">Pediococcus ethanolidurans</name>
    <dbReference type="NCBI Taxonomy" id="319653"/>
    <lineage>
        <taxon>Bacteria</taxon>
        <taxon>Bacillati</taxon>
        <taxon>Bacillota</taxon>
        <taxon>Bacilli</taxon>
        <taxon>Lactobacillales</taxon>
        <taxon>Lactobacillaceae</taxon>
        <taxon>Pediococcus</taxon>
    </lineage>
</organism>
<keyword evidence="3" id="KW-0804">Transcription</keyword>
<evidence type="ECO:0000256" key="1">
    <source>
        <dbReference type="ARBA" id="ARBA00023015"/>
    </source>
</evidence>
<dbReference type="Proteomes" id="UP000051749">
    <property type="component" value="Unassembled WGS sequence"/>
</dbReference>
<comment type="caution">
    <text evidence="5">The sequence shown here is derived from an EMBL/GenBank/DDBJ whole genome shotgun (WGS) entry which is preliminary data.</text>
</comment>
<dbReference type="Gene3D" id="1.10.10.10">
    <property type="entry name" value="Winged helix-like DNA-binding domain superfamily/Winged helix DNA-binding domain"/>
    <property type="match status" value="1"/>
</dbReference>
<dbReference type="PANTHER" id="PTHR42756">
    <property type="entry name" value="TRANSCRIPTIONAL REGULATOR, MARR"/>
    <property type="match status" value="1"/>
</dbReference>
<protein>
    <submittedName>
        <fullName evidence="5">MarR family transcriptional regulator</fullName>
    </submittedName>
</protein>
<name>A0A0R2KAX7_9LACO</name>
<dbReference type="AlphaFoldDB" id="A0A0R2KAX7"/>
<evidence type="ECO:0000313" key="5">
    <source>
        <dbReference type="EMBL" id="KRN83460.1"/>
    </source>
</evidence>
<proteinExistence type="predicted"/>
<accession>A0A0R2KAX7</accession>
<sequence>MKLMPKDLSKYGRLVKHANNTLSRHIDTFAAGYGLTGVQLSIIDFLGKYPQQMCLQRDIETEFAIRRSSATTLLQRMEKKGLILRLVAKDDARQKEIQLTKKAQPFVQLNRDYMKVQRDSLETNFSQEELLTFTKVLQFLIVDEAGKNYGKERER</sequence>
<dbReference type="InterPro" id="IPR000835">
    <property type="entry name" value="HTH_MarR-typ"/>
</dbReference>
<gene>
    <name evidence="5" type="ORF">IV87_GL000892</name>
</gene>